<sequence length="708" mass="80149">MANRPPRGKLSDIPDFSIFHGANECTTNHKPGSAPNTLVGGLMVSTIKLSRSARRGCPWCAIFWKAFQCAMGVDKAGDQDFIYWRFDGESFFEPWCTAQSASGPDGSGEFKIQIYTDHLPGAIGVSGQFPFKNSLTAQTNTEHTMSQIDYWRKQCLMSHTQCPPAPQAVDLPTRLLDISDLHNMRVVETGGQQGQYMCLTHRWGMGDMPIKSTTGNLEQMKQHIPFESLPATFRDAALVAQRFGVGYIWIDALCIVQDDLNDWEQEVAQMGSVYKNGLMTIAAAWASGPQDGLFPSGSTIMSDVRHLELDVYKLPFRIKLRRHLRYKAGHLIQNQEHDILERGWIMQERLLSTRIAYFGFNEVAWECTAGTACECEPILADYHETEYSLREPFNPKAAFSLSTYAPNIDHHLAIANAQSPELWHHIINAYTALDFTVIQNKFPALAGLCSEIARLRPSDHYLAGLWSSTFMADILWRRRKMADWEAAAVTKHNDLNNVVDISEPGKEEFQRNLARQAKRDRQIRRQKIDKFAPTWSWAAVNAQVEYERDLNSMDLELRDLELAELMDRNCSHVYGMGAVDNPQTASVTIRSKLAPVDIRQTKELPREYRLLRDGHDMAFSEVDYQPSVGFDNAIENGDKLYCLLIAAGKVKLRRPAMGRIYGLVLVKAEDSLGRLVFERVGMFQETFKRGKEWCVFDGITTKTDVILV</sequence>
<dbReference type="PANTHER" id="PTHR33112:SF13">
    <property type="entry name" value="HETEROKARYON INCOMPATIBILITY DOMAIN-CONTAINING PROTEIN"/>
    <property type="match status" value="1"/>
</dbReference>
<keyword evidence="3" id="KW-1185">Reference proteome</keyword>
<dbReference type="Pfam" id="PF06985">
    <property type="entry name" value="HET"/>
    <property type="match status" value="1"/>
</dbReference>
<evidence type="ECO:0000313" key="2">
    <source>
        <dbReference type="EMBL" id="KAK2597399.1"/>
    </source>
</evidence>
<dbReference type="EMBL" id="JASWJB010000106">
    <property type="protein sequence ID" value="KAK2597399.1"/>
    <property type="molecule type" value="Genomic_DNA"/>
</dbReference>
<feature type="domain" description="Heterokaryon incompatibility" evidence="1">
    <location>
        <begin position="196"/>
        <end position="348"/>
    </location>
</feature>
<comment type="caution">
    <text evidence="2">The sequence shown here is derived from an EMBL/GenBank/DDBJ whole genome shotgun (WGS) entry which is preliminary data.</text>
</comment>
<protein>
    <recommendedName>
        <fullName evidence="1">Heterokaryon incompatibility domain-containing protein</fullName>
    </recommendedName>
</protein>
<name>A0AAJ0CNE7_9HYPO</name>
<evidence type="ECO:0000259" key="1">
    <source>
        <dbReference type="Pfam" id="PF06985"/>
    </source>
</evidence>
<evidence type="ECO:0000313" key="3">
    <source>
        <dbReference type="Proteomes" id="UP001251528"/>
    </source>
</evidence>
<accession>A0AAJ0CNE7</accession>
<dbReference type="Proteomes" id="UP001251528">
    <property type="component" value="Unassembled WGS sequence"/>
</dbReference>
<reference evidence="2" key="1">
    <citation type="submission" date="2023-06" db="EMBL/GenBank/DDBJ databases">
        <title>Conoideocrella luteorostrata (Hypocreales: Clavicipitaceae), a potential biocontrol fungus for elongate hemlock scale in United States Christmas tree production areas.</title>
        <authorList>
            <person name="Barrett H."/>
            <person name="Lovett B."/>
            <person name="Macias A.M."/>
            <person name="Stajich J.E."/>
            <person name="Kasson M.T."/>
        </authorList>
    </citation>
    <scope>NUCLEOTIDE SEQUENCE</scope>
    <source>
        <strain evidence="2">ARSEF 14590</strain>
    </source>
</reference>
<organism evidence="2 3">
    <name type="scientific">Conoideocrella luteorostrata</name>
    <dbReference type="NCBI Taxonomy" id="1105319"/>
    <lineage>
        <taxon>Eukaryota</taxon>
        <taxon>Fungi</taxon>
        <taxon>Dikarya</taxon>
        <taxon>Ascomycota</taxon>
        <taxon>Pezizomycotina</taxon>
        <taxon>Sordariomycetes</taxon>
        <taxon>Hypocreomycetidae</taxon>
        <taxon>Hypocreales</taxon>
        <taxon>Clavicipitaceae</taxon>
        <taxon>Conoideocrella</taxon>
    </lineage>
</organism>
<gene>
    <name evidence="2" type="ORF">QQS21_006023</name>
</gene>
<dbReference type="PANTHER" id="PTHR33112">
    <property type="entry name" value="DOMAIN PROTEIN, PUTATIVE-RELATED"/>
    <property type="match status" value="1"/>
</dbReference>
<proteinExistence type="predicted"/>
<dbReference type="AlphaFoldDB" id="A0AAJ0CNE7"/>
<dbReference type="InterPro" id="IPR010730">
    <property type="entry name" value="HET"/>
</dbReference>